<dbReference type="AlphaFoldDB" id="A0A3S9N7R5"/>
<organism evidence="1 2">
    <name type="scientific">Burkholderia cenocepacia</name>
    <dbReference type="NCBI Taxonomy" id="95486"/>
    <lineage>
        <taxon>Bacteria</taxon>
        <taxon>Pseudomonadati</taxon>
        <taxon>Pseudomonadota</taxon>
        <taxon>Betaproteobacteria</taxon>
        <taxon>Burkholderiales</taxon>
        <taxon>Burkholderiaceae</taxon>
        <taxon>Burkholderia</taxon>
        <taxon>Burkholderia cepacia complex</taxon>
    </lineage>
</organism>
<dbReference type="EMBL" id="CP034545">
    <property type="protein sequence ID" value="AZQ51734.1"/>
    <property type="molecule type" value="Genomic_DNA"/>
</dbReference>
<protein>
    <submittedName>
        <fullName evidence="1">Uncharacterized protein</fullName>
    </submittedName>
</protein>
<name>A0A3S9N7R5_9BURK</name>
<dbReference type="RefSeq" id="WP_076839214.1">
    <property type="nucleotide sequence ID" value="NZ_CP034545.1"/>
</dbReference>
<evidence type="ECO:0000313" key="2">
    <source>
        <dbReference type="Proteomes" id="UP000277191"/>
    </source>
</evidence>
<dbReference type="Proteomes" id="UP000277191">
    <property type="component" value="Chromosome 1"/>
</dbReference>
<proteinExistence type="predicted"/>
<sequence length="76" mass="8544">MRAVIVTATRRVRALEVQTGEHNGRRQIYLQPFWQDEHQVMRPSGPRVWLPAESADEIIAALIQANNELKAGGSHA</sequence>
<accession>A0A3S9N7R5</accession>
<reference evidence="1 2" key="1">
    <citation type="submission" date="2018-12" db="EMBL/GenBank/DDBJ databases">
        <title>Cadmium resistance mechanism in endophytic bacteria Burkholderia cenocepacia YG-3.</title>
        <authorList>
            <person name="Zhang X."/>
            <person name="Wang X."/>
            <person name="Zhu Y."/>
        </authorList>
    </citation>
    <scope>NUCLEOTIDE SEQUENCE [LARGE SCALE GENOMIC DNA]</scope>
    <source>
        <strain evidence="1 2">YG-3</strain>
    </source>
</reference>
<evidence type="ECO:0000313" key="1">
    <source>
        <dbReference type="EMBL" id="AZQ51734.1"/>
    </source>
</evidence>
<gene>
    <name evidence="1" type="ORF">D5R55_12385</name>
</gene>